<evidence type="ECO:0000256" key="3">
    <source>
        <dbReference type="ARBA" id="ARBA00022692"/>
    </source>
</evidence>
<keyword evidence="3 7" id="KW-0812">Transmembrane</keyword>
<dbReference type="AlphaFoldDB" id="A0A8H8UB42"/>
<feature type="domain" description="Major facilitator superfamily (MFS) profile" evidence="8">
    <location>
        <begin position="180"/>
        <end position="594"/>
    </location>
</feature>
<feature type="transmembrane region" description="Helical" evidence="7">
    <location>
        <begin position="444"/>
        <end position="465"/>
    </location>
</feature>
<feature type="transmembrane region" description="Helical" evidence="7">
    <location>
        <begin position="308"/>
        <end position="331"/>
    </location>
</feature>
<dbReference type="PANTHER" id="PTHR43791">
    <property type="entry name" value="PERMEASE-RELATED"/>
    <property type="match status" value="1"/>
</dbReference>
<proteinExistence type="inferred from homology"/>
<feature type="transmembrane region" description="Helical" evidence="7">
    <location>
        <begin position="565"/>
        <end position="586"/>
    </location>
</feature>
<reference evidence="9 10" key="1">
    <citation type="submission" date="2018-05" db="EMBL/GenBank/DDBJ databases">
        <title>Genome sequencing and assembly of the regulated plant pathogen Lachnellula willkommii and related sister species for the development of diagnostic species identification markers.</title>
        <authorList>
            <person name="Giroux E."/>
            <person name="Bilodeau G."/>
        </authorList>
    </citation>
    <scope>NUCLEOTIDE SEQUENCE [LARGE SCALE GENOMIC DNA]</scope>
    <source>
        <strain evidence="9 10">CBS 160.35</strain>
    </source>
</reference>
<evidence type="ECO:0000256" key="4">
    <source>
        <dbReference type="ARBA" id="ARBA00022989"/>
    </source>
</evidence>
<name>A0A8H8UB42_9HELO</name>
<feature type="transmembrane region" description="Helical" evidence="7">
    <location>
        <begin position="498"/>
        <end position="521"/>
    </location>
</feature>
<evidence type="ECO:0000259" key="8">
    <source>
        <dbReference type="PROSITE" id="PS50850"/>
    </source>
</evidence>
<feature type="transmembrane region" description="Helical" evidence="7">
    <location>
        <begin position="217"/>
        <end position="235"/>
    </location>
</feature>
<gene>
    <name evidence="9" type="ORF">LOCC1_G008083</name>
</gene>
<dbReference type="EMBL" id="QGMI01000671">
    <property type="protein sequence ID" value="TVY37810.1"/>
    <property type="molecule type" value="Genomic_DNA"/>
</dbReference>
<comment type="caution">
    <text evidence="9">The sequence shown here is derived from an EMBL/GenBank/DDBJ whole genome shotgun (WGS) entry which is preliminary data.</text>
</comment>
<dbReference type="PANTHER" id="PTHR43791:SF70">
    <property type="entry name" value="MAJOR FACILITATOR SUPERFAMILY (MFS) PROFILE DOMAIN-CONTAINING PROTEIN"/>
    <property type="match status" value="1"/>
</dbReference>
<accession>A0A8H8UB42</accession>
<dbReference type="Pfam" id="PF07690">
    <property type="entry name" value="MFS_1"/>
    <property type="match status" value="1"/>
</dbReference>
<dbReference type="Proteomes" id="UP000443090">
    <property type="component" value="Unassembled WGS sequence"/>
</dbReference>
<feature type="transmembrane region" description="Helical" evidence="7">
    <location>
        <begin position="247"/>
        <end position="270"/>
    </location>
</feature>
<dbReference type="OrthoDB" id="6730379at2759"/>
<dbReference type="InterPro" id="IPR011701">
    <property type="entry name" value="MFS"/>
</dbReference>
<dbReference type="InterPro" id="IPR020846">
    <property type="entry name" value="MFS_dom"/>
</dbReference>
<sequence>MPLGTKNAKARDPLMRETKVLCNLPRSITSSSLHAFDAIFAPQGPSGTSGTAVGEAISTCSSCGWWPTAISFHSGPVIQYRVQYSVQYYTQKRRDKNFEQLLLLSLSFLEFSLLVFSICSNGFLGPRETHLSLSSYIQRRYLPPAPSHLDDEYQTYKNAREIEADPAELKRVLRKIDYRIVTILFVTYMLQYLDKNSINFASVYGLKKGTHMDDSQYSWLASIFYFGYLGAQFPAGYLLQRLPMGKFLSLSTIAWGIILITTPACSSFGGIATNRFLLGAVEAIVNPGFVLVMSMWYTSAEQPLRLEIYYCTNGLATMFGGLIGYAVGHITTGLPQWMYVFLIFGSISIFWGIVSLIILPDLPSTAKFLTEHERLIAVNRVVANRQGIKNSHFSKYQAIQTAQDPKTWILFIMAIGAQVPNAALTSFTSIIVKSFHFDTLATQYLQIPGGAVQFLALLAGGFICTRWPNSRCITMIVANSICILGAGLLVGLPTSNKWGRLVALWLCFFQGLGFSISLTMVSSNVAGYTKKQLTGAVLFTGYCVGNIIGPQTFRASEANTGYHSAYIAMLVGYSVKLLMVVTLYIYMYSVNKARDRAHAERGELSEEEERDAVEKGMLDVTEIDNPGFRYIL</sequence>
<comment type="similarity">
    <text evidence="6">Belongs to the major facilitator superfamily. Allantoate permease family.</text>
</comment>
<dbReference type="Gene3D" id="1.20.1250.20">
    <property type="entry name" value="MFS general substrate transporter like domains"/>
    <property type="match status" value="2"/>
</dbReference>
<evidence type="ECO:0000256" key="5">
    <source>
        <dbReference type="ARBA" id="ARBA00023136"/>
    </source>
</evidence>
<evidence type="ECO:0000313" key="9">
    <source>
        <dbReference type="EMBL" id="TVY37810.1"/>
    </source>
</evidence>
<keyword evidence="5 7" id="KW-0472">Membrane</keyword>
<evidence type="ECO:0000256" key="2">
    <source>
        <dbReference type="ARBA" id="ARBA00022448"/>
    </source>
</evidence>
<feature type="transmembrane region" description="Helical" evidence="7">
    <location>
        <begin position="337"/>
        <end position="359"/>
    </location>
</feature>
<dbReference type="FunFam" id="1.20.1250.20:FF:000934">
    <property type="entry name" value="Allantoate permease"/>
    <property type="match status" value="1"/>
</dbReference>
<protein>
    <submittedName>
        <fullName evidence="9">Putative transporter</fullName>
    </submittedName>
</protein>
<dbReference type="SUPFAM" id="SSF103473">
    <property type="entry name" value="MFS general substrate transporter"/>
    <property type="match status" value="1"/>
</dbReference>
<feature type="transmembrane region" description="Helical" evidence="7">
    <location>
        <begin position="533"/>
        <end position="553"/>
    </location>
</feature>
<dbReference type="GO" id="GO:0016020">
    <property type="term" value="C:membrane"/>
    <property type="evidence" value="ECO:0007669"/>
    <property type="project" value="UniProtKB-SubCell"/>
</dbReference>
<evidence type="ECO:0000256" key="6">
    <source>
        <dbReference type="ARBA" id="ARBA00037968"/>
    </source>
</evidence>
<organism evidence="9 10">
    <name type="scientific">Lachnellula occidentalis</name>
    <dbReference type="NCBI Taxonomy" id="215460"/>
    <lineage>
        <taxon>Eukaryota</taxon>
        <taxon>Fungi</taxon>
        <taxon>Dikarya</taxon>
        <taxon>Ascomycota</taxon>
        <taxon>Pezizomycotina</taxon>
        <taxon>Leotiomycetes</taxon>
        <taxon>Helotiales</taxon>
        <taxon>Lachnaceae</taxon>
        <taxon>Lachnellula</taxon>
    </lineage>
</organism>
<feature type="transmembrane region" description="Helical" evidence="7">
    <location>
        <begin position="472"/>
        <end position="492"/>
    </location>
</feature>
<dbReference type="InterPro" id="IPR036259">
    <property type="entry name" value="MFS_trans_sf"/>
</dbReference>
<comment type="subcellular location">
    <subcellularLocation>
        <location evidence="1">Membrane</location>
        <topology evidence="1">Multi-pass membrane protein</topology>
    </subcellularLocation>
</comment>
<evidence type="ECO:0000256" key="1">
    <source>
        <dbReference type="ARBA" id="ARBA00004141"/>
    </source>
</evidence>
<feature type="transmembrane region" description="Helical" evidence="7">
    <location>
        <begin position="276"/>
        <end position="296"/>
    </location>
</feature>
<evidence type="ECO:0000256" key="7">
    <source>
        <dbReference type="SAM" id="Phobius"/>
    </source>
</evidence>
<keyword evidence="2" id="KW-0813">Transport</keyword>
<evidence type="ECO:0000313" key="10">
    <source>
        <dbReference type="Proteomes" id="UP000443090"/>
    </source>
</evidence>
<dbReference type="GO" id="GO:0022857">
    <property type="term" value="F:transmembrane transporter activity"/>
    <property type="evidence" value="ECO:0007669"/>
    <property type="project" value="InterPro"/>
</dbReference>
<dbReference type="FunFam" id="1.20.1250.20:FF:000064">
    <property type="entry name" value="MFS allantoate transporter"/>
    <property type="match status" value="1"/>
</dbReference>
<feature type="transmembrane region" description="Helical" evidence="7">
    <location>
        <begin position="101"/>
        <end position="124"/>
    </location>
</feature>
<dbReference type="PROSITE" id="PS50850">
    <property type="entry name" value="MFS"/>
    <property type="match status" value="1"/>
</dbReference>
<keyword evidence="4 7" id="KW-1133">Transmembrane helix</keyword>
<keyword evidence="10" id="KW-1185">Reference proteome</keyword>